<dbReference type="GO" id="GO:0016787">
    <property type="term" value="F:hydrolase activity"/>
    <property type="evidence" value="ECO:0007669"/>
    <property type="project" value="UniProtKB-KW"/>
</dbReference>
<sequence>MYLTHFGANSWLLELPEQRILIDPWLVGSLVFGNQPWFFKGDKPEALNRIPDKIDLILLSQGLEDHAHTPTLEKLDKTIPVVASTSAAKVVKQLGYTQVTTLTAGETVALGDHIEIRALPGAPIGPFQQENAYLIKQLDSGKSLYYEPHGYPPAEVKDYAPVDIVISPAVTLELPLLGPVIQGHKTALPLAQWLQPQVFLPTAADEIVEYQGVLASVLREVGSLEELRSQLLQQNLPTKVITPKVGVSLEL</sequence>
<reference evidence="2" key="1">
    <citation type="submission" date="2016-10" db="EMBL/GenBank/DDBJ databases">
        <title>Comparative genomics uncovers the prolific and rare metabolic potential of the cyanobacterial genus Moorea.</title>
        <authorList>
            <person name="Leao T."/>
            <person name="Castelao G."/>
            <person name="Korobeynikov A."/>
            <person name="Monroe E.A."/>
            <person name="Podell S."/>
            <person name="Glukhov E."/>
            <person name="Allen E."/>
            <person name="Gerwick W.H."/>
            <person name="Gerwick L."/>
        </authorList>
    </citation>
    <scope>NUCLEOTIDE SEQUENCE [LARGE SCALE GENOMIC DNA]</scope>
    <source>
        <strain evidence="2">PAL-8-15-08-1</strain>
    </source>
</reference>
<evidence type="ECO:0000313" key="2">
    <source>
        <dbReference type="Proteomes" id="UP000177870"/>
    </source>
</evidence>
<evidence type="ECO:0000313" key="1">
    <source>
        <dbReference type="EMBL" id="AOX01404.1"/>
    </source>
</evidence>
<gene>
    <name evidence="1" type="ORF">BJP34_19920</name>
</gene>
<dbReference type="AlphaFoldDB" id="A0A1D8TUY6"/>
<dbReference type="Proteomes" id="UP000177870">
    <property type="component" value="Chromosome"/>
</dbReference>
<dbReference type="STRING" id="1458985.BJP34_19920"/>
<dbReference type="OrthoDB" id="507726at2"/>
<name>A0A1D8TUY6_9CYAN</name>
<keyword evidence="1" id="KW-0378">Hydrolase</keyword>
<dbReference type="SUPFAM" id="SSF56281">
    <property type="entry name" value="Metallo-hydrolase/oxidoreductase"/>
    <property type="match status" value="1"/>
</dbReference>
<organism evidence="1 2">
    <name type="scientific">Moorena producens PAL-8-15-08-1</name>
    <dbReference type="NCBI Taxonomy" id="1458985"/>
    <lineage>
        <taxon>Bacteria</taxon>
        <taxon>Bacillati</taxon>
        <taxon>Cyanobacteriota</taxon>
        <taxon>Cyanophyceae</taxon>
        <taxon>Coleofasciculales</taxon>
        <taxon>Coleofasciculaceae</taxon>
        <taxon>Moorena</taxon>
    </lineage>
</organism>
<proteinExistence type="predicted"/>
<dbReference type="Pfam" id="PF13483">
    <property type="entry name" value="Lactamase_B_3"/>
    <property type="match status" value="1"/>
</dbReference>
<dbReference type="PANTHER" id="PTHR36142">
    <property type="entry name" value="METALLO-HYDROLASE/OXIDOREDUCTASE SUPERFAMILY PROTEIN"/>
    <property type="match status" value="1"/>
</dbReference>
<dbReference type="Gene3D" id="3.60.15.10">
    <property type="entry name" value="Ribonuclease Z/Hydroxyacylglutathione hydrolase-like"/>
    <property type="match status" value="1"/>
</dbReference>
<protein>
    <submittedName>
        <fullName evidence="1">Zn-dependent hydrolase</fullName>
    </submittedName>
</protein>
<dbReference type="KEGG" id="mpro:BJP34_19920"/>
<dbReference type="RefSeq" id="WP_070393846.1">
    <property type="nucleotide sequence ID" value="NZ_CP017599.1"/>
</dbReference>
<accession>A0A1D8TUY6</accession>
<dbReference type="PANTHER" id="PTHR36142:SF2">
    <property type="entry name" value="METALLO-HYDROLASE_OXIDOREDUCTASE SUPERFAMILY PROTEIN"/>
    <property type="match status" value="1"/>
</dbReference>
<dbReference type="InterPro" id="IPR036866">
    <property type="entry name" value="RibonucZ/Hydroxyglut_hydro"/>
</dbReference>
<dbReference type="EMBL" id="CP017599">
    <property type="protein sequence ID" value="AOX01404.1"/>
    <property type="molecule type" value="Genomic_DNA"/>
</dbReference>